<protein>
    <recommendedName>
        <fullName evidence="11">Cytochrome P450</fullName>
    </recommendedName>
</protein>
<dbReference type="GO" id="GO:0005506">
    <property type="term" value="F:iron ion binding"/>
    <property type="evidence" value="ECO:0007669"/>
    <property type="project" value="InterPro"/>
</dbReference>
<dbReference type="InterPro" id="IPR036396">
    <property type="entry name" value="Cyt_P450_sf"/>
</dbReference>
<evidence type="ECO:0000256" key="4">
    <source>
        <dbReference type="ARBA" id="ARBA00022617"/>
    </source>
</evidence>
<sequence length="231" mass="26697">MTVGDLVQWWLAHSGALVDIIPILRHIPYWFRGANFERIARTFRAYMEDAVQRPFVRAKADLALRCLPHVELIRYYTPVLARCTPDDITHEPPETFASLQTIALLKKFILAMALYPDVQKRAQAEVGKVIKANAHPTLENRDSMLYISCVLKEVQHWIPVALMGFPHRPIEPDYYDSYFIPEGSVVLPNIWAVTQDEANYKDSKRFWPERFESATLELDPYEYVFGLARSG</sequence>
<dbReference type="InterPro" id="IPR050364">
    <property type="entry name" value="Cytochrome_P450_fung"/>
</dbReference>
<dbReference type="PRINTS" id="PR00463">
    <property type="entry name" value="EP450I"/>
</dbReference>
<evidence type="ECO:0000256" key="5">
    <source>
        <dbReference type="ARBA" id="ARBA00022723"/>
    </source>
</evidence>
<proteinExistence type="inferred from homology"/>
<evidence type="ECO:0000256" key="6">
    <source>
        <dbReference type="ARBA" id="ARBA00023002"/>
    </source>
</evidence>
<reference evidence="10" key="1">
    <citation type="journal article" date="2014" name="Proc. Natl. Acad. Sci. U.S.A.">
        <title>Extensive sampling of basidiomycete genomes demonstrates inadequacy of the white-rot/brown-rot paradigm for wood decay fungi.</title>
        <authorList>
            <person name="Riley R."/>
            <person name="Salamov A.A."/>
            <person name="Brown D.W."/>
            <person name="Nagy L.G."/>
            <person name="Floudas D."/>
            <person name="Held B.W."/>
            <person name="Levasseur A."/>
            <person name="Lombard V."/>
            <person name="Morin E."/>
            <person name="Otillar R."/>
            <person name="Lindquist E.A."/>
            <person name="Sun H."/>
            <person name="LaButti K.M."/>
            <person name="Schmutz J."/>
            <person name="Jabbour D."/>
            <person name="Luo H."/>
            <person name="Baker S.E."/>
            <person name="Pisabarro A.G."/>
            <person name="Walton J.D."/>
            <person name="Blanchette R.A."/>
            <person name="Henrissat B."/>
            <person name="Martin F."/>
            <person name="Cullen D."/>
            <person name="Hibbett D.S."/>
            <person name="Grigoriev I.V."/>
        </authorList>
    </citation>
    <scope>NUCLEOTIDE SEQUENCE [LARGE SCALE GENOMIC DNA]</scope>
    <source>
        <strain evidence="10">FD-172 SS1</strain>
    </source>
</reference>
<evidence type="ECO:0008006" key="11">
    <source>
        <dbReference type="Google" id="ProtNLM"/>
    </source>
</evidence>
<keyword evidence="10" id="KW-1185">Reference proteome</keyword>
<keyword evidence="8" id="KW-0503">Monooxygenase</keyword>
<dbReference type="HOGENOM" id="CLU_001570_2_0_1"/>
<dbReference type="OrthoDB" id="2789670at2759"/>
<keyword evidence="5" id="KW-0479">Metal-binding</keyword>
<dbReference type="SUPFAM" id="SSF48264">
    <property type="entry name" value="Cytochrome P450"/>
    <property type="match status" value="1"/>
</dbReference>
<keyword evidence="4" id="KW-0349">Heme</keyword>
<evidence type="ECO:0000256" key="7">
    <source>
        <dbReference type="ARBA" id="ARBA00023004"/>
    </source>
</evidence>
<keyword evidence="6" id="KW-0560">Oxidoreductase</keyword>
<evidence type="ECO:0000313" key="9">
    <source>
        <dbReference type="EMBL" id="KDQ08571.1"/>
    </source>
</evidence>
<comment type="pathway">
    <text evidence="2">Secondary metabolite biosynthesis.</text>
</comment>
<dbReference type="EMBL" id="KL198089">
    <property type="protein sequence ID" value="KDQ08571.1"/>
    <property type="molecule type" value="Genomic_DNA"/>
</dbReference>
<dbReference type="GO" id="GO:0016705">
    <property type="term" value="F:oxidoreductase activity, acting on paired donors, with incorporation or reduction of molecular oxygen"/>
    <property type="evidence" value="ECO:0007669"/>
    <property type="project" value="InterPro"/>
</dbReference>
<dbReference type="InParanoid" id="A0A067MAE1"/>
<organism evidence="9 10">
    <name type="scientific">Botryobasidium botryosum (strain FD-172 SS1)</name>
    <dbReference type="NCBI Taxonomy" id="930990"/>
    <lineage>
        <taxon>Eukaryota</taxon>
        <taxon>Fungi</taxon>
        <taxon>Dikarya</taxon>
        <taxon>Basidiomycota</taxon>
        <taxon>Agaricomycotina</taxon>
        <taxon>Agaricomycetes</taxon>
        <taxon>Cantharellales</taxon>
        <taxon>Botryobasidiaceae</taxon>
        <taxon>Botryobasidium</taxon>
    </lineage>
</organism>
<comment type="similarity">
    <text evidence="3">Belongs to the cytochrome P450 family.</text>
</comment>
<dbReference type="PANTHER" id="PTHR46300">
    <property type="entry name" value="P450, PUTATIVE (EUROFUNG)-RELATED-RELATED"/>
    <property type="match status" value="1"/>
</dbReference>
<dbReference type="InterPro" id="IPR001128">
    <property type="entry name" value="Cyt_P450"/>
</dbReference>
<dbReference type="STRING" id="930990.A0A067MAE1"/>
<name>A0A067MAE1_BOTB1</name>
<evidence type="ECO:0000256" key="3">
    <source>
        <dbReference type="ARBA" id="ARBA00010617"/>
    </source>
</evidence>
<evidence type="ECO:0000256" key="2">
    <source>
        <dbReference type="ARBA" id="ARBA00005179"/>
    </source>
</evidence>
<accession>A0A067MAE1</accession>
<evidence type="ECO:0000313" key="10">
    <source>
        <dbReference type="Proteomes" id="UP000027195"/>
    </source>
</evidence>
<dbReference type="GO" id="GO:0020037">
    <property type="term" value="F:heme binding"/>
    <property type="evidence" value="ECO:0007669"/>
    <property type="project" value="InterPro"/>
</dbReference>
<gene>
    <name evidence="9" type="ORF">BOTBODRAFT_191700</name>
</gene>
<dbReference type="Pfam" id="PF00067">
    <property type="entry name" value="p450"/>
    <property type="match status" value="1"/>
</dbReference>
<dbReference type="GO" id="GO:0004497">
    <property type="term" value="F:monooxygenase activity"/>
    <property type="evidence" value="ECO:0007669"/>
    <property type="project" value="UniProtKB-KW"/>
</dbReference>
<evidence type="ECO:0000256" key="8">
    <source>
        <dbReference type="ARBA" id="ARBA00023033"/>
    </source>
</evidence>
<dbReference type="AlphaFoldDB" id="A0A067MAE1"/>
<dbReference type="Proteomes" id="UP000027195">
    <property type="component" value="Unassembled WGS sequence"/>
</dbReference>
<keyword evidence="7" id="KW-0408">Iron</keyword>
<dbReference type="PANTHER" id="PTHR46300:SF12">
    <property type="entry name" value="P450, PUTATIVE (EUROFUNG)-RELATED"/>
    <property type="match status" value="1"/>
</dbReference>
<comment type="cofactor">
    <cofactor evidence="1">
        <name>heme</name>
        <dbReference type="ChEBI" id="CHEBI:30413"/>
    </cofactor>
</comment>
<dbReference type="Gene3D" id="1.10.630.10">
    <property type="entry name" value="Cytochrome P450"/>
    <property type="match status" value="1"/>
</dbReference>
<evidence type="ECO:0000256" key="1">
    <source>
        <dbReference type="ARBA" id="ARBA00001971"/>
    </source>
</evidence>
<dbReference type="InterPro" id="IPR002401">
    <property type="entry name" value="Cyt_P450_E_grp-I"/>
</dbReference>